<gene>
    <name evidence="2" type="ORF">ACE41H_00050</name>
</gene>
<keyword evidence="3" id="KW-1185">Reference proteome</keyword>
<accession>A0ABV5AML0</accession>
<evidence type="ECO:0000256" key="1">
    <source>
        <dbReference type="SAM" id="MobiDB-lite"/>
    </source>
</evidence>
<sequence length="399" mass="44726">MQNTLKQRYEQLRPFLNELQRRLFAATEALAYGRGGIAFVERELGISHKVIQAGIRELKNPEQIDPERIRKSGGGRKRTVDTDPTLRSDLEKLIDPATRGEPDSPLRWTNKSTRKLAAALNEMGHKTDNKMIATLLHELGYSLQANRKTEEGGRHEDRDAQFQHIHDQAQAFQNEGEPVISVDTKKKELVGDFKNGGVEWQPKGSPERVRVHDFQIPELGKVNPYGVYDLSANAGWVSVGTDHDTAAFAVESIRRWWTTMGQATYPNATKLLITADGGGSNGSRVRLWKTELQTLADETGLSISVCHFPPGTSKWNKIEHRLFSCITQNWRGKPLTSHEAIVHLIASTTTTTGLKAQAELDTTSYPKGIKVTDEALAQVNLEKNDFHGEWNYTISPKNR</sequence>
<dbReference type="InterPro" id="IPR011518">
    <property type="entry name" value="Transposase_36"/>
</dbReference>
<reference evidence="2 3" key="1">
    <citation type="submission" date="2024-09" db="EMBL/GenBank/DDBJ databases">
        <title>Paenibacillus zeirhizospherea sp. nov., isolated from surface of the maize (Zea mays) roots in a horticulture field, Hungary.</title>
        <authorList>
            <person name="Marton D."/>
            <person name="Farkas M."/>
            <person name="Bedics A."/>
            <person name="Toth E."/>
            <person name="Tancsics A."/>
            <person name="Boka K."/>
            <person name="Maroti G."/>
            <person name="Kriszt B."/>
            <person name="Cserhati M."/>
        </authorList>
    </citation>
    <scope>NUCLEOTIDE SEQUENCE [LARGE SCALE GENOMIC DNA]</scope>
    <source>
        <strain evidence="2 3">KCTC 33519</strain>
    </source>
</reference>
<dbReference type="Proteomes" id="UP001580346">
    <property type="component" value="Unassembled WGS sequence"/>
</dbReference>
<dbReference type="RefSeq" id="WP_375352373.1">
    <property type="nucleotide sequence ID" value="NZ_JBHHMI010000001.1"/>
</dbReference>
<proteinExistence type="predicted"/>
<name>A0ABV5AML0_9BACL</name>
<feature type="region of interest" description="Disordered" evidence="1">
    <location>
        <begin position="63"/>
        <end position="84"/>
    </location>
</feature>
<protein>
    <submittedName>
        <fullName evidence="2">ISAzo13 family transposase</fullName>
    </submittedName>
</protein>
<evidence type="ECO:0000313" key="2">
    <source>
        <dbReference type="EMBL" id="MFB5265180.1"/>
    </source>
</evidence>
<comment type="caution">
    <text evidence="2">The sequence shown here is derived from an EMBL/GenBank/DDBJ whole genome shotgun (WGS) entry which is preliminary data.</text>
</comment>
<dbReference type="EMBL" id="JBHHMI010000001">
    <property type="protein sequence ID" value="MFB5265180.1"/>
    <property type="molecule type" value="Genomic_DNA"/>
</dbReference>
<evidence type="ECO:0000313" key="3">
    <source>
        <dbReference type="Proteomes" id="UP001580346"/>
    </source>
</evidence>
<dbReference type="Pfam" id="PF07592">
    <property type="entry name" value="DDE_Tnp_ISAZ013"/>
    <property type="match status" value="1"/>
</dbReference>
<dbReference type="NCBIfam" id="NF033519">
    <property type="entry name" value="transpos_ISAzo13"/>
    <property type="match status" value="1"/>
</dbReference>
<organism evidence="2 3">
    <name type="scientific">Paenibacillus enshidis</name>
    <dbReference type="NCBI Taxonomy" id="1458439"/>
    <lineage>
        <taxon>Bacteria</taxon>
        <taxon>Bacillati</taxon>
        <taxon>Bacillota</taxon>
        <taxon>Bacilli</taxon>
        <taxon>Bacillales</taxon>
        <taxon>Paenibacillaceae</taxon>
        <taxon>Paenibacillus</taxon>
    </lineage>
</organism>